<keyword evidence="2" id="KW-0732">Signal</keyword>
<dbReference type="KEGG" id="dno:DNO_0300"/>
<dbReference type="Pfam" id="PF13441">
    <property type="entry name" value="Gly-zipper_YMGG"/>
    <property type="match status" value="1"/>
</dbReference>
<protein>
    <submittedName>
        <fullName evidence="4">Hypothetical lipoprotein</fullName>
    </submittedName>
</protein>
<reference evidence="4 5" key="1">
    <citation type="journal article" date="2007" name="Nat. Biotechnol.">
        <title>Genome sequence and identification of candidate vaccine antigens from the animal pathogen Dichelobacter nodosus.</title>
        <authorList>
            <person name="Myers G.S."/>
            <person name="Parker D."/>
            <person name="Al-Hasani K."/>
            <person name="Kennan R.M."/>
            <person name="Seemann T."/>
            <person name="Ren Q."/>
            <person name="Badger J.H."/>
            <person name="Selengut J.D."/>
            <person name="Deboy R.T."/>
            <person name="Tettelin H."/>
            <person name="Boyce J.D."/>
            <person name="McCarl V.P."/>
            <person name="Han X."/>
            <person name="Nelson W.C."/>
            <person name="Madupu R."/>
            <person name="Mohamoud Y."/>
            <person name="Holley T."/>
            <person name="Fedorova N."/>
            <person name="Khouri H."/>
            <person name="Bottomley S.P."/>
            <person name="Whittington R.J."/>
            <person name="Adler B."/>
            <person name="Songer J.G."/>
            <person name="Rood J.I."/>
            <person name="Paulsen I.T."/>
        </authorList>
    </citation>
    <scope>NUCLEOTIDE SEQUENCE [LARGE SCALE GENOMIC DNA]</scope>
    <source>
        <strain evidence="4 5">VCS1703A</strain>
    </source>
</reference>
<accession>A5EW84</accession>
<keyword evidence="5" id="KW-1185">Reference proteome</keyword>
<evidence type="ECO:0000256" key="1">
    <source>
        <dbReference type="SAM" id="MobiDB-lite"/>
    </source>
</evidence>
<sequence length="124" mass="13266">MKYAQLSLLSAALLMSACMDASQQQMVQQGAIGAAVGAGAGALLGKDDAAGKRNKKIATGAVVGGILGSQINRANQAPQYNQYPQNGYQQNYPQQNYNQYPQQNGYNQYPQNGYQQNYGGGYGY</sequence>
<evidence type="ECO:0000313" key="5">
    <source>
        <dbReference type="Proteomes" id="UP000000248"/>
    </source>
</evidence>
<feature type="region of interest" description="Disordered" evidence="1">
    <location>
        <begin position="79"/>
        <end position="112"/>
    </location>
</feature>
<dbReference type="HOGENOM" id="CLU_2000275_0_0_6"/>
<proteinExistence type="predicted"/>
<dbReference type="AlphaFoldDB" id="A5EW84"/>
<dbReference type="Proteomes" id="UP000000248">
    <property type="component" value="Chromosome"/>
</dbReference>
<feature type="signal peptide" evidence="2">
    <location>
        <begin position="1"/>
        <end position="21"/>
    </location>
</feature>
<dbReference type="EMBL" id="CP000513">
    <property type="protein sequence ID" value="ABQ13951.1"/>
    <property type="molecule type" value="Genomic_DNA"/>
</dbReference>
<organism evidence="4 5">
    <name type="scientific">Dichelobacter nodosus (strain VCS1703A)</name>
    <dbReference type="NCBI Taxonomy" id="246195"/>
    <lineage>
        <taxon>Bacteria</taxon>
        <taxon>Pseudomonadati</taxon>
        <taxon>Pseudomonadota</taxon>
        <taxon>Gammaproteobacteria</taxon>
        <taxon>Cardiobacteriales</taxon>
        <taxon>Cardiobacteriaceae</taxon>
        <taxon>Dichelobacter</taxon>
    </lineage>
</organism>
<keyword evidence="4" id="KW-0449">Lipoprotein</keyword>
<evidence type="ECO:0000259" key="3">
    <source>
        <dbReference type="Pfam" id="PF13441"/>
    </source>
</evidence>
<dbReference type="STRING" id="246195.DNO_0300"/>
<name>A5EW84_DICNV</name>
<dbReference type="PROSITE" id="PS51257">
    <property type="entry name" value="PROKAR_LIPOPROTEIN"/>
    <property type="match status" value="1"/>
</dbReference>
<feature type="domain" description="YMGG-like Gly-zipper" evidence="3">
    <location>
        <begin position="25"/>
        <end position="72"/>
    </location>
</feature>
<dbReference type="RefSeq" id="WP_012030644.1">
    <property type="nucleotide sequence ID" value="NC_009446.1"/>
</dbReference>
<evidence type="ECO:0000313" key="4">
    <source>
        <dbReference type="EMBL" id="ABQ13951.1"/>
    </source>
</evidence>
<feature type="chain" id="PRO_5002681314" evidence="2">
    <location>
        <begin position="22"/>
        <end position="124"/>
    </location>
</feature>
<gene>
    <name evidence="4" type="ordered locus">DNO_0300</name>
</gene>
<dbReference type="InterPro" id="IPR027367">
    <property type="entry name" value="Gly-zipper_YMGG"/>
</dbReference>
<evidence type="ECO:0000256" key="2">
    <source>
        <dbReference type="SAM" id="SignalP"/>
    </source>
</evidence>